<dbReference type="EMBL" id="JAHCMY010000003">
    <property type="protein sequence ID" value="MBS9523783.1"/>
    <property type="molecule type" value="Genomic_DNA"/>
</dbReference>
<evidence type="ECO:0000313" key="2">
    <source>
        <dbReference type="EMBL" id="MBS9523783.1"/>
    </source>
</evidence>
<sequence length="208" mass="24660">MDAYLPLFPLKIVAFPGEELNLHIFEPRYKQLVNDCKESGSNFGVGVYLKELTKYGTEVELKEIVYTYEDGRMDIKTKAIRPFHILNFENPQEGRLYPGGEVEYLENDPRVTSVTYQQFLFYLKEMLRLMQYEADLASFQVTSFTFAHVVGLKLEQEFELLLMQKESERQEYLTQHFKKMIPIMKDLEHSKEKIRMNGHFKYLDPLDF</sequence>
<keyword evidence="3" id="KW-1185">Reference proteome</keyword>
<dbReference type="Pfam" id="PF02190">
    <property type="entry name" value="LON_substr_bdg"/>
    <property type="match status" value="1"/>
</dbReference>
<dbReference type="SUPFAM" id="SSF88697">
    <property type="entry name" value="PUA domain-like"/>
    <property type="match status" value="1"/>
</dbReference>
<dbReference type="InterPro" id="IPR046336">
    <property type="entry name" value="Lon_prtase_N_sf"/>
</dbReference>
<dbReference type="PANTHER" id="PTHR23327">
    <property type="entry name" value="RING FINGER PROTEIN 127"/>
    <property type="match status" value="1"/>
</dbReference>
<dbReference type="SMART" id="SM00464">
    <property type="entry name" value="LON"/>
    <property type="match status" value="1"/>
</dbReference>
<gene>
    <name evidence="2" type="ORF">KI659_07095</name>
</gene>
<reference evidence="2 3" key="1">
    <citation type="submission" date="2021-05" db="EMBL/GenBank/DDBJ databases">
        <authorList>
            <person name="Zhang Z.D."/>
            <person name="Osman G."/>
        </authorList>
    </citation>
    <scope>NUCLEOTIDE SEQUENCE [LARGE SCALE GENOMIC DNA]</scope>
    <source>
        <strain evidence="2 3">KCTC 32217</strain>
    </source>
</reference>
<evidence type="ECO:0000259" key="1">
    <source>
        <dbReference type="SMART" id="SM00464"/>
    </source>
</evidence>
<dbReference type="InterPro" id="IPR003111">
    <property type="entry name" value="Lon_prtase_N"/>
</dbReference>
<protein>
    <submittedName>
        <fullName evidence="2">LON peptidase substrate-binding domain-containing protein</fullName>
    </submittedName>
</protein>
<organism evidence="2 3">
    <name type="scientific">Litoribacter ruber</name>
    <dbReference type="NCBI Taxonomy" id="702568"/>
    <lineage>
        <taxon>Bacteria</taxon>
        <taxon>Pseudomonadati</taxon>
        <taxon>Bacteroidota</taxon>
        <taxon>Cytophagia</taxon>
        <taxon>Cytophagales</taxon>
        <taxon>Cyclobacteriaceae</taxon>
        <taxon>Litoribacter</taxon>
    </lineage>
</organism>
<dbReference type="RefSeq" id="WP_213944670.1">
    <property type="nucleotide sequence ID" value="NZ_JAHCMY010000003.1"/>
</dbReference>
<accession>A0AAP2CFR8</accession>
<name>A0AAP2CFR8_9BACT</name>
<proteinExistence type="predicted"/>
<feature type="domain" description="Lon N-terminal" evidence="1">
    <location>
        <begin position="4"/>
        <end position="179"/>
    </location>
</feature>
<dbReference type="PANTHER" id="PTHR23327:SF42">
    <property type="entry name" value="LON PEPTIDASE N-TERMINAL DOMAIN AND RING FINGER PROTEIN C14F5.10C"/>
    <property type="match status" value="1"/>
</dbReference>
<dbReference type="Proteomes" id="UP001319104">
    <property type="component" value="Unassembled WGS sequence"/>
</dbReference>
<dbReference type="Gene3D" id="2.30.130.40">
    <property type="entry name" value="LON domain-like"/>
    <property type="match status" value="1"/>
</dbReference>
<evidence type="ECO:0000313" key="3">
    <source>
        <dbReference type="Proteomes" id="UP001319104"/>
    </source>
</evidence>
<dbReference type="InterPro" id="IPR015947">
    <property type="entry name" value="PUA-like_sf"/>
</dbReference>
<dbReference type="AlphaFoldDB" id="A0AAP2CFR8"/>
<comment type="caution">
    <text evidence="2">The sequence shown here is derived from an EMBL/GenBank/DDBJ whole genome shotgun (WGS) entry which is preliminary data.</text>
</comment>
<dbReference type="GO" id="GO:0061630">
    <property type="term" value="F:ubiquitin protein ligase activity"/>
    <property type="evidence" value="ECO:0007669"/>
    <property type="project" value="TreeGrafter"/>
</dbReference>